<dbReference type="EC" id="3.5.4.12" evidence="7"/>
<proteinExistence type="inferred from homology"/>
<dbReference type="InterPro" id="IPR035105">
    <property type="entry name" value="Deoxycytidylate_deaminase_dom"/>
</dbReference>
<evidence type="ECO:0000256" key="2">
    <source>
        <dbReference type="ARBA" id="ARBA00006576"/>
    </source>
</evidence>
<dbReference type="AlphaFoldDB" id="A0A9D5DG29"/>
<keyword evidence="6" id="KW-0862">Zinc</keyword>
<dbReference type="PROSITE" id="PS00903">
    <property type="entry name" value="CYT_DCMP_DEAMINASES_1"/>
    <property type="match status" value="1"/>
</dbReference>
<organism evidence="10">
    <name type="scientific">Cryptosporidium canis</name>
    <dbReference type="NCBI Taxonomy" id="195482"/>
    <lineage>
        <taxon>Eukaryota</taxon>
        <taxon>Sar</taxon>
        <taxon>Alveolata</taxon>
        <taxon>Apicomplexa</taxon>
        <taxon>Conoidasida</taxon>
        <taxon>Coccidia</taxon>
        <taxon>Eucoccidiorida</taxon>
        <taxon>Eimeriorina</taxon>
        <taxon>Cryptosporidiidae</taxon>
        <taxon>Cryptosporidium</taxon>
    </lineage>
</organism>
<dbReference type="GO" id="GO:0005737">
    <property type="term" value="C:cytoplasm"/>
    <property type="evidence" value="ECO:0007669"/>
    <property type="project" value="TreeGrafter"/>
</dbReference>
<accession>A0A9D5DG29</accession>
<dbReference type="CDD" id="cd01286">
    <property type="entry name" value="deoxycytidylate_deaminase"/>
    <property type="match status" value="1"/>
</dbReference>
<dbReference type="InterPro" id="IPR002125">
    <property type="entry name" value="CMP_dCMP_dom"/>
</dbReference>
<dbReference type="PROSITE" id="PS51747">
    <property type="entry name" value="CYT_DCMP_DEAMINASES_2"/>
    <property type="match status" value="1"/>
</dbReference>
<name>A0A9D5DG29_9CRYT</name>
<evidence type="ECO:0000256" key="8">
    <source>
        <dbReference type="ARBA" id="ARBA00041763"/>
    </source>
</evidence>
<dbReference type="InterPro" id="IPR016193">
    <property type="entry name" value="Cytidine_deaminase-like"/>
</dbReference>
<dbReference type="GO" id="GO:0008270">
    <property type="term" value="F:zinc ion binding"/>
    <property type="evidence" value="ECO:0007669"/>
    <property type="project" value="InterPro"/>
</dbReference>
<gene>
    <name evidence="10" type="ORF">OJ253_2705</name>
</gene>
<keyword evidence="3" id="KW-0479">Metal-binding</keyword>
<dbReference type="PANTHER" id="PTHR11086:SF18">
    <property type="entry name" value="DEOXYCYTIDYLATE DEAMINASE"/>
    <property type="match status" value="1"/>
</dbReference>
<comment type="caution">
    <text evidence="10">The sequence shown here is derived from an EMBL/GenBank/DDBJ whole genome shotgun (WGS) entry which is preliminary data.</text>
</comment>
<comment type="similarity">
    <text evidence="2">Belongs to the cytidine and deoxycytidylate deaminase family.</text>
</comment>
<dbReference type="SUPFAM" id="SSF53927">
    <property type="entry name" value="Cytidine deaminase-like"/>
    <property type="match status" value="1"/>
</dbReference>
<dbReference type="Pfam" id="PF00383">
    <property type="entry name" value="dCMP_cyt_deam_1"/>
    <property type="match status" value="1"/>
</dbReference>
<dbReference type="GO" id="GO:0009165">
    <property type="term" value="P:nucleotide biosynthetic process"/>
    <property type="evidence" value="ECO:0007669"/>
    <property type="project" value="UniProtKB-KW"/>
</dbReference>
<dbReference type="Proteomes" id="UP001067231">
    <property type="component" value="Unassembled WGS sequence"/>
</dbReference>
<keyword evidence="4" id="KW-0545">Nucleotide biosynthesis</keyword>
<dbReference type="InterPro" id="IPR015517">
    <property type="entry name" value="dCMP_deaminase-rel"/>
</dbReference>
<dbReference type="Gene3D" id="3.40.140.10">
    <property type="entry name" value="Cytidine Deaminase, domain 2"/>
    <property type="match status" value="1"/>
</dbReference>
<comment type="cofactor">
    <cofactor evidence="1">
        <name>Zn(2+)</name>
        <dbReference type="ChEBI" id="CHEBI:29105"/>
    </cofactor>
</comment>
<keyword evidence="5" id="KW-0378">Hydrolase</keyword>
<evidence type="ECO:0000256" key="3">
    <source>
        <dbReference type="ARBA" id="ARBA00022723"/>
    </source>
</evidence>
<dbReference type="GO" id="GO:0004132">
    <property type="term" value="F:dCMP deaminase activity"/>
    <property type="evidence" value="ECO:0007669"/>
    <property type="project" value="UniProtKB-EC"/>
</dbReference>
<sequence>MTVVGIIGVDHVVVEHVFMFFINKLGYKGVKLVDCERDCYTEEGTLNKFAPCAKTIDHESNTERNEREPVTKRICFCGCDFGDTYECWVKFRARKAFMVTTSDWNSNYIISKLSKESELDIFSNTFFVSLAIDIPSISRFSMLMNTYENNDQIYHEKTVDMLTDNSDNVNVLLSLLINELNESRDGTYRLLRKSDYYIGYFKDFCDLENKILGLKLSEMDLRPSWDEYFMKIAKIASQRSNCISRKVGSVIVKDKKILSTGYNGTPKNMNNCFEGGCARCTNPDRVEGKSLETCSCMHAEANAMLFAGIERCNGATIYITLMPCISCTKSIIQCEIERVVYSAEYSIPENISTIKLLRDSNIKVDRFIERQYCL</sequence>
<dbReference type="OrthoDB" id="6710946at2759"/>
<evidence type="ECO:0000256" key="1">
    <source>
        <dbReference type="ARBA" id="ARBA00001947"/>
    </source>
</evidence>
<dbReference type="PANTHER" id="PTHR11086">
    <property type="entry name" value="DEOXYCYTIDYLATE DEAMINASE-RELATED"/>
    <property type="match status" value="1"/>
</dbReference>
<dbReference type="InterPro" id="IPR016192">
    <property type="entry name" value="APOBEC/CMP_deaminase_Zn-bd"/>
</dbReference>
<reference evidence="10" key="1">
    <citation type="submission" date="2022-10" db="EMBL/GenBank/DDBJ databases">
        <title>Adaptive evolution leads to modifications in subtelomeric GC content in a zoonotic Cryptosporidium species.</title>
        <authorList>
            <person name="Li J."/>
            <person name="Feng Y."/>
            <person name="Xiao L."/>
        </authorList>
    </citation>
    <scope>NUCLEOTIDE SEQUENCE</scope>
    <source>
        <strain evidence="10">33844</strain>
    </source>
</reference>
<evidence type="ECO:0000313" key="10">
    <source>
        <dbReference type="EMBL" id="KAJ1606536.1"/>
    </source>
</evidence>
<protein>
    <recommendedName>
        <fullName evidence="8">dCMP deaminase</fullName>
        <ecNumber evidence="7">3.5.4.12</ecNumber>
    </recommendedName>
    <alternativeName>
        <fullName evidence="8">dCMP deaminase</fullName>
    </alternativeName>
</protein>
<evidence type="ECO:0000256" key="5">
    <source>
        <dbReference type="ARBA" id="ARBA00022801"/>
    </source>
</evidence>
<evidence type="ECO:0000256" key="7">
    <source>
        <dbReference type="ARBA" id="ARBA00038938"/>
    </source>
</evidence>
<evidence type="ECO:0000256" key="6">
    <source>
        <dbReference type="ARBA" id="ARBA00022833"/>
    </source>
</evidence>
<feature type="domain" description="CMP/dCMP-type deaminase" evidence="9">
    <location>
        <begin position="224"/>
        <end position="364"/>
    </location>
</feature>
<evidence type="ECO:0000259" key="9">
    <source>
        <dbReference type="PROSITE" id="PS51747"/>
    </source>
</evidence>
<dbReference type="EMBL" id="JAPCXC010000075">
    <property type="protein sequence ID" value="KAJ1606536.1"/>
    <property type="molecule type" value="Genomic_DNA"/>
</dbReference>
<evidence type="ECO:0000256" key="4">
    <source>
        <dbReference type="ARBA" id="ARBA00022727"/>
    </source>
</evidence>